<dbReference type="Gene3D" id="1.10.533.20">
    <property type="match status" value="1"/>
</dbReference>
<dbReference type="Gene3D" id="3.40.50.300">
    <property type="entry name" value="P-loop containing nucleotide triphosphate hydrolases"/>
    <property type="match status" value="1"/>
</dbReference>
<dbReference type="PANTHER" id="PTHR47189:SF1">
    <property type="entry name" value="MHC CLASS II TRANSACTIVATOR"/>
    <property type="match status" value="1"/>
</dbReference>
<feature type="domain" description="NACHT" evidence="5">
    <location>
        <begin position="192"/>
        <end position="322"/>
    </location>
</feature>
<dbReference type="Gene3D" id="3.80.10.10">
    <property type="entry name" value="Ribonuclease Inhibitor"/>
    <property type="match status" value="1"/>
</dbReference>
<organism evidence="6 7">
    <name type="scientific">Oryzias latipes</name>
    <name type="common">Japanese rice fish</name>
    <name type="synonym">Japanese killifish</name>
    <dbReference type="NCBI Taxonomy" id="8090"/>
    <lineage>
        <taxon>Eukaryota</taxon>
        <taxon>Metazoa</taxon>
        <taxon>Chordata</taxon>
        <taxon>Craniata</taxon>
        <taxon>Vertebrata</taxon>
        <taxon>Euteleostomi</taxon>
        <taxon>Actinopterygii</taxon>
        <taxon>Neopterygii</taxon>
        <taxon>Teleostei</taxon>
        <taxon>Neoteleostei</taxon>
        <taxon>Acanthomorphata</taxon>
        <taxon>Ovalentaria</taxon>
        <taxon>Atherinomorphae</taxon>
        <taxon>Beloniformes</taxon>
        <taxon>Adrianichthyidae</taxon>
        <taxon>Oryziinae</taxon>
        <taxon>Oryzias</taxon>
    </lineage>
</organism>
<keyword evidence="1" id="KW-0433">Leucine-rich repeat</keyword>
<dbReference type="InterPro" id="IPR027417">
    <property type="entry name" value="P-loop_NTPase"/>
</dbReference>
<reference key="1">
    <citation type="journal article" date="2007" name="Nature">
        <title>The medaka draft genome and insights into vertebrate genome evolution.</title>
        <authorList>
            <person name="Kasahara M."/>
            <person name="Naruse K."/>
            <person name="Sasaki S."/>
            <person name="Nakatani Y."/>
            <person name="Qu W."/>
            <person name="Ahsan B."/>
            <person name="Yamada T."/>
            <person name="Nagayasu Y."/>
            <person name="Doi K."/>
            <person name="Kasai Y."/>
            <person name="Jindo T."/>
            <person name="Kobayashi D."/>
            <person name="Shimada A."/>
            <person name="Toyoda A."/>
            <person name="Kuroki Y."/>
            <person name="Fujiyama A."/>
            <person name="Sasaki T."/>
            <person name="Shimizu A."/>
            <person name="Asakawa S."/>
            <person name="Shimizu N."/>
            <person name="Hashimoto S."/>
            <person name="Yang J."/>
            <person name="Lee Y."/>
            <person name="Matsushima K."/>
            <person name="Sugano S."/>
            <person name="Sakaizumi M."/>
            <person name="Narita T."/>
            <person name="Ohishi K."/>
            <person name="Haga S."/>
            <person name="Ohta F."/>
            <person name="Nomoto H."/>
            <person name="Nogata K."/>
            <person name="Morishita T."/>
            <person name="Endo T."/>
            <person name="Shin-I T."/>
            <person name="Takeda H."/>
            <person name="Morishita S."/>
            <person name="Kohara Y."/>
        </authorList>
    </citation>
    <scope>NUCLEOTIDE SEQUENCE [LARGE SCALE GENOMIC DNA]</scope>
    <source>
        <strain>Hd-rR</strain>
    </source>
</reference>
<keyword evidence="2" id="KW-0677">Repeat</keyword>
<dbReference type="Pfam" id="PF17776">
    <property type="entry name" value="NLRC4_HD2"/>
    <property type="match status" value="1"/>
</dbReference>
<accession>A0A3P9MGZ8</accession>
<reference evidence="6 7" key="2">
    <citation type="submission" date="2017-04" db="EMBL/GenBank/DDBJ databases">
        <title>CpG methylation of centromeres and impact of large insertions on vertebrate speciation.</title>
        <authorList>
            <person name="Ichikawa K."/>
            <person name="Yoshimura J."/>
            <person name="Morishita S."/>
        </authorList>
    </citation>
    <scope>NUCLEOTIDE SEQUENCE</scope>
    <source>
        <strain evidence="6 7">HNI</strain>
    </source>
</reference>
<keyword evidence="4" id="KW-0067">ATP-binding</keyword>
<proteinExistence type="predicted"/>
<dbReference type="Pfam" id="PF05729">
    <property type="entry name" value="NACHT"/>
    <property type="match status" value="1"/>
</dbReference>
<evidence type="ECO:0000256" key="1">
    <source>
        <dbReference type="ARBA" id="ARBA00022614"/>
    </source>
</evidence>
<dbReference type="SUPFAM" id="SSF52540">
    <property type="entry name" value="P-loop containing nucleoside triphosphate hydrolases"/>
    <property type="match status" value="1"/>
</dbReference>
<evidence type="ECO:0000313" key="6">
    <source>
        <dbReference type="Ensembl" id="ENSORLP00020032244.1"/>
    </source>
</evidence>
<dbReference type="GO" id="GO:0005524">
    <property type="term" value="F:ATP binding"/>
    <property type="evidence" value="ECO:0007669"/>
    <property type="project" value="UniProtKB-KW"/>
</dbReference>
<dbReference type="PROSITE" id="PS50837">
    <property type="entry name" value="NACHT"/>
    <property type="match status" value="1"/>
</dbReference>
<dbReference type="SUPFAM" id="SSF52047">
    <property type="entry name" value="RNI-like"/>
    <property type="match status" value="1"/>
</dbReference>
<sequence>MDDESNLQDKDVNAVLAQESSKLCHILSNQSQSVIMLLYQRMVNDDGWQNKQASSSSNAGSSADLVKALLNYYRSANAGKCRNFLQSVCMLCEDIPMHLEARLMSVACSEYEQIWSFSTASANYVLEGRNLLLSRWKRLTDRLVKAVELDRVWVNFRNFRPMFSPQLEPDGDYGFSESKVTMETFLQGCKGKVTFIVGQAGSGKTLLMSCLGQQWANGLVSPMLLFYLTFNRKSYFFLFFFDTLPPFKSRQQCRAIVDCLLSNPEKSCWVLDGYDEFLWKIKKHRMPRDVLNLEEPLPVADLISGLLTRQLLPGSTVVVTCRARDIVDFYNLSDKVGELLEWDQNEIKEYVHHFFGVEGKSYSEATKLLLSSQHLLAMSSLPALCNICCICLKHLLLKDRNATQVPSTLTQVYLTAVAAFLSRLPDQGGGDNRMSTYCFVFIHHVHNRTSIGFTLYYTSFKSDFATFLSCQVELRCHDGTLVNAYSFIHLTVQEFLAALRIMTSHKVSDAQLKKRFSLKTRWTTKSDQKTPFTDSLYLYVCGLASPNCTQVLVEVARASGVKGIQNWVQKRQDLVLRLLRPLCHSNTLTGPKLLQLCNCIQESQDYELAQQALRARPTLELRNFRLVPNDIDALAFVVNSAADQAVGLDFGACSMEPECLDALSRCQCIHFLSFHSRKYNDKFAEKLSCILPGFPNLKKLEFSGASLTAVGAKSLASGLQKCRNITEINLSDNNLQDDGIGHVVELFTKLPNLSSVKLGRNNSSLQALNCIVEKMGSCWNILQVYAE</sequence>
<protein>
    <recommendedName>
        <fullName evidence="5">NACHT domain-containing protein</fullName>
    </recommendedName>
</protein>
<name>A0A3P9MGZ8_ORYLA</name>
<reference evidence="6" key="3">
    <citation type="submission" date="2025-08" db="UniProtKB">
        <authorList>
            <consortium name="Ensembl"/>
        </authorList>
    </citation>
    <scope>IDENTIFICATION</scope>
    <source>
        <strain evidence="6">HNI</strain>
    </source>
</reference>
<dbReference type="InterPro" id="IPR041267">
    <property type="entry name" value="NLRP_HD2"/>
</dbReference>
<dbReference type="InterPro" id="IPR032675">
    <property type="entry name" value="LRR_dom_sf"/>
</dbReference>
<evidence type="ECO:0000256" key="3">
    <source>
        <dbReference type="ARBA" id="ARBA00022741"/>
    </source>
</evidence>
<dbReference type="PANTHER" id="PTHR47189">
    <property type="entry name" value="MHC CLASS II TRANSACTIVATOR"/>
    <property type="match status" value="1"/>
</dbReference>
<evidence type="ECO:0000313" key="7">
    <source>
        <dbReference type="Proteomes" id="UP000265180"/>
    </source>
</evidence>
<dbReference type="AlphaFoldDB" id="A0A3P9MGZ8"/>
<dbReference type="Ensembl" id="ENSORLT00020033966.1">
    <property type="protein sequence ID" value="ENSORLP00020032244.1"/>
    <property type="gene ID" value="ENSORLG00020017706.1"/>
</dbReference>
<evidence type="ECO:0000256" key="2">
    <source>
        <dbReference type="ARBA" id="ARBA00022737"/>
    </source>
</evidence>
<evidence type="ECO:0000259" key="5">
    <source>
        <dbReference type="PROSITE" id="PS50837"/>
    </source>
</evidence>
<keyword evidence="3" id="KW-0547">Nucleotide-binding</keyword>
<reference evidence="6" key="4">
    <citation type="submission" date="2025-09" db="UniProtKB">
        <authorList>
            <consortium name="Ensembl"/>
        </authorList>
    </citation>
    <scope>IDENTIFICATION</scope>
    <source>
        <strain evidence="6">HNI</strain>
    </source>
</reference>
<dbReference type="InterPro" id="IPR007111">
    <property type="entry name" value="NACHT_NTPase"/>
</dbReference>
<dbReference type="Proteomes" id="UP000265180">
    <property type="component" value="Chromosome 6"/>
</dbReference>
<evidence type="ECO:0000256" key="4">
    <source>
        <dbReference type="ARBA" id="ARBA00022840"/>
    </source>
</evidence>